<comment type="similarity">
    <text evidence="2 7">Belongs to the ExbD/TolR family.</text>
</comment>
<evidence type="ECO:0000256" key="6">
    <source>
        <dbReference type="ARBA" id="ARBA00023136"/>
    </source>
</evidence>
<keyword evidence="10" id="KW-1185">Reference proteome</keyword>
<comment type="caution">
    <text evidence="9">The sequence shown here is derived from an EMBL/GenBank/DDBJ whole genome shotgun (WGS) entry which is preliminary data.</text>
</comment>
<protein>
    <submittedName>
        <fullName evidence="9">Biopolymer transporter ExbD</fullName>
    </submittedName>
</protein>
<proteinExistence type="inferred from homology"/>
<keyword evidence="5 8" id="KW-1133">Transmembrane helix</keyword>
<evidence type="ECO:0000313" key="10">
    <source>
        <dbReference type="Proteomes" id="UP000613582"/>
    </source>
</evidence>
<dbReference type="Pfam" id="PF02472">
    <property type="entry name" value="ExbD"/>
    <property type="match status" value="1"/>
</dbReference>
<accession>A0A8J2V7J9</accession>
<keyword evidence="7" id="KW-0813">Transport</keyword>
<evidence type="ECO:0000313" key="9">
    <source>
        <dbReference type="EMBL" id="GGD09403.1"/>
    </source>
</evidence>
<reference evidence="9" key="1">
    <citation type="journal article" date="2014" name="Int. J. Syst. Evol. Microbiol.">
        <title>Complete genome sequence of Corynebacterium casei LMG S-19264T (=DSM 44701T), isolated from a smear-ripened cheese.</title>
        <authorList>
            <consortium name="US DOE Joint Genome Institute (JGI-PGF)"/>
            <person name="Walter F."/>
            <person name="Albersmeier A."/>
            <person name="Kalinowski J."/>
            <person name="Ruckert C."/>
        </authorList>
    </citation>
    <scope>NUCLEOTIDE SEQUENCE</scope>
    <source>
        <strain evidence="9">CGMCC 1.12921</strain>
    </source>
</reference>
<dbReference type="Proteomes" id="UP000613582">
    <property type="component" value="Unassembled WGS sequence"/>
</dbReference>
<dbReference type="PANTHER" id="PTHR30558:SF13">
    <property type="entry name" value="BIOPOLYMER TRANSPORT PROTEIN EXBD2"/>
    <property type="match status" value="1"/>
</dbReference>
<evidence type="ECO:0000256" key="3">
    <source>
        <dbReference type="ARBA" id="ARBA00022475"/>
    </source>
</evidence>
<dbReference type="GO" id="GO:0022857">
    <property type="term" value="F:transmembrane transporter activity"/>
    <property type="evidence" value="ECO:0007669"/>
    <property type="project" value="InterPro"/>
</dbReference>
<comment type="subcellular location">
    <subcellularLocation>
        <location evidence="1">Cell membrane</location>
        <topology evidence="1">Single-pass membrane protein</topology>
    </subcellularLocation>
    <subcellularLocation>
        <location evidence="7">Cell membrane</location>
        <topology evidence="7">Single-pass type II membrane protein</topology>
    </subcellularLocation>
</comment>
<evidence type="ECO:0000256" key="1">
    <source>
        <dbReference type="ARBA" id="ARBA00004162"/>
    </source>
</evidence>
<dbReference type="GO" id="GO:0015031">
    <property type="term" value="P:protein transport"/>
    <property type="evidence" value="ECO:0007669"/>
    <property type="project" value="UniProtKB-KW"/>
</dbReference>
<organism evidence="9 10">
    <name type="scientific">Aquisalinus flavus</name>
    <dbReference type="NCBI Taxonomy" id="1526572"/>
    <lineage>
        <taxon>Bacteria</taxon>
        <taxon>Pseudomonadati</taxon>
        <taxon>Pseudomonadota</taxon>
        <taxon>Alphaproteobacteria</taxon>
        <taxon>Parvularculales</taxon>
        <taxon>Parvularculaceae</taxon>
        <taxon>Aquisalinus</taxon>
    </lineage>
</organism>
<dbReference type="PANTHER" id="PTHR30558">
    <property type="entry name" value="EXBD MEMBRANE COMPONENT OF PMF-DRIVEN MACROMOLECULE IMPORT SYSTEM"/>
    <property type="match status" value="1"/>
</dbReference>
<keyword evidence="7" id="KW-0653">Protein transport</keyword>
<keyword evidence="4 7" id="KW-0812">Transmembrane</keyword>
<reference evidence="9" key="2">
    <citation type="submission" date="2020-09" db="EMBL/GenBank/DDBJ databases">
        <authorList>
            <person name="Sun Q."/>
            <person name="Zhou Y."/>
        </authorList>
    </citation>
    <scope>NUCLEOTIDE SEQUENCE</scope>
    <source>
        <strain evidence="9">CGMCC 1.12921</strain>
    </source>
</reference>
<feature type="transmembrane region" description="Helical" evidence="8">
    <location>
        <begin position="20"/>
        <end position="38"/>
    </location>
</feature>
<evidence type="ECO:0000256" key="8">
    <source>
        <dbReference type="SAM" id="Phobius"/>
    </source>
</evidence>
<evidence type="ECO:0000256" key="2">
    <source>
        <dbReference type="ARBA" id="ARBA00005811"/>
    </source>
</evidence>
<dbReference type="GO" id="GO:0005886">
    <property type="term" value="C:plasma membrane"/>
    <property type="evidence" value="ECO:0007669"/>
    <property type="project" value="UniProtKB-SubCell"/>
</dbReference>
<evidence type="ECO:0000256" key="7">
    <source>
        <dbReference type="RuleBase" id="RU003879"/>
    </source>
</evidence>
<keyword evidence="6 8" id="KW-0472">Membrane</keyword>
<dbReference type="InterPro" id="IPR003400">
    <property type="entry name" value="ExbD"/>
</dbReference>
<name>A0A8J2V7J9_9PROT</name>
<evidence type="ECO:0000256" key="5">
    <source>
        <dbReference type="ARBA" id="ARBA00022989"/>
    </source>
</evidence>
<evidence type="ECO:0000256" key="4">
    <source>
        <dbReference type="ARBA" id="ARBA00022692"/>
    </source>
</evidence>
<keyword evidence="3" id="KW-1003">Cell membrane</keyword>
<gene>
    <name evidence="9" type="ORF">GCM10011342_17840</name>
</gene>
<dbReference type="EMBL" id="BMGH01000001">
    <property type="protein sequence ID" value="GGD09403.1"/>
    <property type="molecule type" value="Genomic_DNA"/>
</dbReference>
<dbReference type="AlphaFoldDB" id="A0A8J2V7J9"/>
<sequence>MRRRFGSQNDETEVNVTPLLDIVFIMLIFFIVTATFVYEDGFNPQTPEDTPPDENNPPPPSLLLYVQADGFVSVDDARIIDPGSTQPVVSEFFASNPQGVVIVSAAPKSKVGVAVSVYDEAMQAGRSVGTTSVTITKSSE</sequence>
<dbReference type="RefSeq" id="WP_188158754.1">
    <property type="nucleotide sequence ID" value="NZ_BMGH01000001.1"/>
</dbReference>